<feature type="compositionally biased region" description="Polar residues" evidence="5">
    <location>
        <begin position="476"/>
        <end position="486"/>
    </location>
</feature>
<feature type="transmembrane region" description="Helical" evidence="6">
    <location>
        <begin position="260"/>
        <end position="286"/>
    </location>
</feature>
<dbReference type="PROSITE" id="PS50262">
    <property type="entry name" value="G_PROTEIN_RECEP_F1_2"/>
    <property type="match status" value="1"/>
</dbReference>
<comment type="caution">
    <text evidence="9">The sequence shown here is derived from an EMBL/GenBank/DDBJ whole genome shotgun (WGS) entry which is preliminary data.</text>
</comment>
<evidence type="ECO:0000259" key="8">
    <source>
        <dbReference type="PROSITE" id="PS50262"/>
    </source>
</evidence>
<feature type="domain" description="G-protein coupled receptors family 1 profile" evidence="8">
    <location>
        <begin position="277"/>
        <end position="316"/>
    </location>
</feature>
<keyword evidence="2 6" id="KW-0812">Transmembrane</keyword>
<accession>A0ABP0GTN9</accession>
<feature type="transmembrane region" description="Helical" evidence="6">
    <location>
        <begin position="298"/>
        <end position="316"/>
    </location>
</feature>
<keyword evidence="3 6" id="KW-1133">Transmembrane helix</keyword>
<keyword evidence="10" id="KW-1185">Reference proteome</keyword>
<keyword evidence="4 6" id="KW-0472">Membrane</keyword>
<dbReference type="EMBL" id="CAWYQH010000141">
    <property type="protein sequence ID" value="CAK8694678.1"/>
    <property type="molecule type" value="Genomic_DNA"/>
</dbReference>
<dbReference type="Proteomes" id="UP001642483">
    <property type="component" value="Unassembled WGS sequence"/>
</dbReference>
<organism evidence="9 10">
    <name type="scientific">Clavelina lepadiformis</name>
    <name type="common">Light-bulb sea squirt</name>
    <name type="synonym">Ascidia lepadiformis</name>
    <dbReference type="NCBI Taxonomy" id="159417"/>
    <lineage>
        <taxon>Eukaryota</taxon>
        <taxon>Metazoa</taxon>
        <taxon>Chordata</taxon>
        <taxon>Tunicata</taxon>
        <taxon>Ascidiacea</taxon>
        <taxon>Aplousobranchia</taxon>
        <taxon>Clavelinidae</taxon>
        <taxon>Clavelina</taxon>
    </lineage>
</organism>
<evidence type="ECO:0000256" key="6">
    <source>
        <dbReference type="SAM" id="Phobius"/>
    </source>
</evidence>
<dbReference type="Gene3D" id="1.20.1070.10">
    <property type="entry name" value="Rhodopsin 7-helix transmembrane proteins"/>
    <property type="match status" value="1"/>
</dbReference>
<evidence type="ECO:0000313" key="9">
    <source>
        <dbReference type="EMBL" id="CAK8694678.1"/>
    </source>
</evidence>
<proteinExistence type="predicted"/>
<keyword evidence="7" id="KW-0732">Signal</keyword>
<dbReference type="InterPro" id="IPR017452">
    <property type="entry name" value="GPCR_Rhodpsn_7TM"/>
</dbReference>
<evidence type="ECO:0000256" key="4">
    <source>
        <dbReference type="ARBA" id="ARBA00023136"/>
    </source>
</evidence>
<evidence type="ECO:0000256" key="2">
    <source>
        <dbReference type="ARBA" id="ARBA00022692"/>
    </source>
</evidence>
<feature type="signal peptide" evidence="7">
    <location>
        <begin position="1"/>
        <end position="19"/>
    </location>
</feature>
<feature type="compositionally biased region" description="Basic and acidic residues" evidence="5">
    <location>
        <begin position="455"/>
        <end position="475"/>
    </location>
</feature>
<feature type="region of interest" description="Disordered" evidence="5">
    <location>
        <begin position="505"/>
        <end position="524"/>
    </location>
</feature>
<evidence type="ECO:0000256" key="5">
    <source>
        <dbReference type="SAM" id="MobiDB-lite"/>
    </source>
</evidence>
<evidence type="ECO:0000256" key="3">
    <source>
        <dbReference type="ARBA" id="ARBA00022989"/>
    </source>
</evidence>
<feature type="region of interest" description="Disordered" evidence="5">
    <location>
        <begin position="451"/>
        <end position="492"/>
    </location>
</feature>
<name>A0ABP0GTN9_CLALP</name>
<protein>
    <recommendedName>
        <fullName evidence="8">G-protein coupled receptors family 1 profile domain-containing protein</fullName>
    </recommendedName>
</protein>
<feature type="chain" id="PRO_5045477422" description="G-protein coupled receptors family 1 profile domain-containing protein" evidence="7">
    <location>
        <begin position="20"/>
        <end position="524"/>
    </location>
</feature>
<comment type="subcellular location">
    <subcellularLocation>
        <location evidence="1">Membrane</location>
    </subcellularLocation>
</comment>
<dbReference type="PRINTS" id="PR00237">
    <property type="entry name" value="GPCRRHODOPSN"/>
</dbReference>
<dbReference type="InterPro" id="IPR000276">
    <property type="entry name" value="GPCR_Rhodpsn"/>
</dbReference>
<evidence type="ECO:0000313" key="10">
    <source>
        <dbReference type="Proteomes" id="UP001642483"/>
    </source>
</evidence>
<reference evidence="9 10" key="1">
    <citation type="submission" date="2024-02" db="EMBL/GenBank/DDBJ databases">
        <authorList>
            <person name="Daric V."/>
            <person name="Darras S."/>
        </authorList>
    </citation>
    <scope>NUCLEOTIDE SEQUENCE [LARGE SCALE GENOMIC DNA]</scope>
</reference>
<sequence length="524" mass="58661">MLFQNVSIVLLLACLIANAQNQALNDSIVSLSSSNKTEANFTREDRLCVFVHGFHLSSKEREVECCQQIVEKYETRWRAQNRPLTRYLENLRGWNCPQFREECERKLFAFTPFTKMVYEYFCSYDNYVDQCMRDVKKIVEAAEQRSANMKISTGPSTTPFQGILNNAGNDAKNSSGNQQQWNGFINKIPTTHFSLDELLDPCLQVAQYEAEGDHRGNFHEVLSIAIPFCDLRWQGFTGEYLLEYRVSRWTTFSTKCRVNIGVILAVSALLAVMITFVNIIVIIVILRLSGDDQNSQTIYRLSLAIADLLVGVIVIPTCANTLATFSLSIFEPGDLQLLQGFNYHRNASMYVNLTRRAGQSSNLFPAGMSDYRRRASLASLSNDTASKKCSITEITKNSTGTELTASRTPNDFSSTSQLASTSKVKPSATTNACTTFATNNQTLDETCVQTVTSSSKDESKNTKKQKAEKQDKRSDTSMASENSISKSMVIDVNADRLHLSVIENIDEEIVPNASDAENEENKKT</sequence>
<gene>
    <name evidence="9" type="ORF">CVLEPA_LOCUS28030</name>
</gene>
<evidence type="ECO:0000256" key="7">
    <source>
        <dbReference type="SAM" id="SignalP"/>
    </source>
</evidence>
<evidence type="ECO:0000256" key="1">
    <source>
        <dbReference type="ARBA" id="ARBA00004370"/>
    </source>
</evidence>
<dbReference type="SUPFAM" id="SSF81321">
    <property type="entry name" value="Family A G protein-coupled receptor-like"/>
    <property type="match status" value="1"/>
</dbReference>
<feature type="region of interest" description="Disordered" evidence="5">
    <location>
        <begin position="398"/>
        <end position="424"/>
    </location>
</feature>